<comment type="caution">
    <text evidence="2">The sequence shown here is derived from an EMBL/GenBank/DDBJ whole genome shotgun (WGS) entry which is preliminary data.</text>
</comment>
<dbReference type="AlphaFoldDB" id="A0A1W0X8X0"/>
<keyword evidence="3" id="KW-1185">Reference proteome</keyword>
<feature type="region of interest" description="Disordered" evidence="1">
    <location>
        <begin position="210"/>
        <end position="235"/>
    </location>
</feature>
<feature type="compositionally biased region" description="Polar residues" evidence="1">
    <location>
        <begin position="159"/>
        <end position="181"/>
    </location>
</feature>
<reference evidence="3" key="1">
    <citation type="submission" date="2017-01" db="EMBL/GenBank/DDBJ databases">
        <title>Comparative genomics of anhydrobiosis in the tardigrade Hypsibius dujardini.</title>
        <authorList>
            <person name="Yoshida Y."/>
            <person name="Koutsovoulos G."/>
            <person name="Laetsch D."/>
            <person name="Stevens L."/>
            <person name="Kumar S."/>
            <person name="Horikawa D."/>
            <person name="Ishino K."/>
            <person name="Komine S."/>
            <person name="Tomita M."/>
            <person name="Blaxter M."/>
            <person name="Arakawa K."/>
        </authorList>
    </citation>
    <scope>NUCLEOTIDE SEQUENCE [LARGE SCALE GENOMIC DNA]</scope>
    <source>
        <strain evidence="3">Z151</strain>
    </source>
</reference>
<evidence type="ECO:0000256" key="1">
    <source>
        <dbReference type="SAM" id="MobiDB-lite"/>
    </source>
</evidence>
<sequence>MVVSSSVPEPSLARIVETSSFSNSNETHPALFFSSRFADEELLSRESLPFSSDIVFPDILLFLLEFPQLHADFLPLLSSPLVFHPPPFILIPIPSLPLPRFGDTVKSNGILSNRPFARRATGRARRSLLPPRLLLPRLHSVPYSAPGTHRICPTRKTLNRSNSSASNLTLQDAQPVRQDTSGGYGRQDMGEQQRTTASSVITNCQQQNPVNMARHDGTNNTQQQRQHDQFSGYSSTAGLGTGVSATVAIKEVAPVAEVVSTN</sequence>
<name>A0A1W0X8X0_HYPEX</name>
<proteinExistence type="predicted"/>
<evidence type="ECO:0000313" key="2">
    <source>
        <dbReference type="EMBL" id="OQV23830.1"/>
    </source>
</evidence>
<gene>
    <name evidence="2" type="ORF">BV898_02182</name>
</gene>
<feature type="region of interest" description="Disordered" evidence="1">
    <location>
        <begin position="151"/>
        <end position="198"/>
    </location>
</feature>
<evidence type="ECO:0000313" key="3">
    <source>
        <dbReference type="Proteomes" id="UP000192578"/>
    </source>
</evidence>
<feature type="compositionally biased region" description="Polar residues" evidence="1">
    <location>
        <begin position="218"/>
        <end position="235"/>
    </location>
</feature>
<dbReference type="Proteomes" id="UP000192578">
    <property type="component" value="Unassembled WGS sequence"/>
</dbReference>
<dbReference type="EMBL" id="MTYJ01000009">
    <property type="protein sequence ID" value="OQV23830.1"/>
    <property type="molecule type" value="Genomic_DNA"/>
</dbReference>
<accession>A0A1W0X8X0</accession>
<protein>
    <submittedName>
        <fullName evidence="2">Uncharacterized protein</fullName>
    </submittedName>
</protein>
<organism evidence="2 3">
    <name type="scientific">Hypsibius exemplaris</name>
    <name type="common">Freshwater tardigrade</name>
    <dbReference type="NCBI Taxonomy" id="2072580"/>
    <lineage>
        <taxon>Eukaryota</taxon>
        <taxon>Metazoa</taxon>
        <taxon>Ecdysozoa</taxon>
        <taxon>Tardigrada</taxon>
        <taxon>Eutardigrada</taxon>
        <taxon>Parachela</taxon>
        <taxon>Hypsibioidea</taxon>
        <taxon>Hypsibiidae</taxon>
        <taxon>Hypsibius</taxon>
    </lineage>
</organism>